<sequence length="65" mass="7287">MALCAAARIGCRLRVEPDRDTITLRLFRLKEDHHTQHAVAGHGERLVAAEPFPFALDAAALVRRR</sequence>
<evidence type="ECO:0000313" key="1">
    <source>
        <dbReference type="EMBL" id="TWG24688.1"/>
    </source>
</evidence>
<name>A0A561WLD9_ACTTI</name>
<evidence type="ECO:0000313" key="2">
    <source>
        <dbReference type="Proteomes" id="UP000320239"/>
    </source>
</evidence>
<dbReference type="AlphaFoldDB" id="A0A561WLD9"/>
<dbReference type="RefSeq" id="WP_122977758.1">
    <property type="nucleotide sequence ID" value="NZ_BOMX01000111.1"/>
</dbReference>
<dbReference type="OrthoDB" id="9799703at2"/>
<protein>
    <submittedName>
        <fullName evidence="1">Uncharacterized protein</fullName>
    </submittedName>
</protein>
<dbReference type="Proteomes" id="UP000320239">
    <property type="component" value="Unassembled WGS sequence"/>
</dbReference>
<keyword evidence="2" id="KW-1185">Reference proteome</keyword>
<accession>A0A561WLD9</accession>
<organism evidence="1 2">
    <name type="scientific">Actinoplanes teichomyceticus</name>
    <dbReference type="NCBI Taxonomy" id="1867"/>
    <lineage>
        <taxon>Bacteria</taxon>
        <taxon>Bacillati</taxon>
        <taxon>Actinomycetota</taxon>
        <taxon>Actinomycetes</taxon>
        <taxon>Micromonosporales</taxon>
        <taxon>Micromonosporaceae</taxon>
        <taxon>Actinoplanes</taxon>
    </lineage>
</organism>
<reference evidence="1 2" key="1">
    <citation type="submission" date="2019-06" db="EMBL/GenBank/DDBJ databases">
        <title>Sequencing the genomes of 1000 actinobacteria strains.</title>
        <authorList>
            <person name="Klenk H.-P."/>
        </authorList>
    </citation>
    <scope>NUCLEOTIDE SEQUENCE [LARGE SCALE GENOMIC DNA]</scope>
    <source>
        <strain evidence="1 2">DSM 43866</strain>
    </source>
</reference>
<gene>
    <name evidence="1" type="ORF">FHX34_1021248</name>
</gene>
<comment type="caution">
    <text evidence="1">The sequence shown here is derived from an EMBL/GenBank/DDBJ whole genome shotgun (WGS) entry which is preliminary data.</text>
</comment>
<dbReference type="EMBL" id="VIWY01000002">
    <property type="protein sequence ID" value="TWG24688.1"/>
    <property type="molecule type" value="Genomic_DNA"/>
</dbReference>
<proteinExistence type="predicted"/>